<name>A0ABW2SVC0_9ACTN</name>
<accession>A0ABW2SVC0</accession>
<sequence length="348" mass="37292">MAARLDEIARQAGVSKATVSRVLNERPGVSPRARSAVLTAMDVLGYERPNGLRPRSSGLVGLITAELQNPVFPFFAQVIETGLARHGYTAVLCTQTPEGAGEDEYVGMLLDRGVSGILFVSGLHADTTIDRSRYHGLRRRRLPIVFVNGDIPGLGVPCVSCDDVTAGRIAARHLVELGHRRIGFLSGPLRYSTVQRRLAGFRASLRELGLGHDTDDLVELSPFDVEGGQSAASLLVRRGATALVCGSDLMALGAVRAVRRHGLRVPEDVSVVGADDSPLMSFTDPPLTTVRQPVQAMGVAAVRALLDEIKGRPARAAEYLFQPELVVRASTRARWASPDRNAPSGPVL</sequence>
<dbReference type="SUPFAM" id="SSF53822">
    <property type="entry name" value="Periplasmic binding protein-like I"/>
    <property type="match status" value="1"/>
</dbReference>
<dbReference type="CDD" id="cd06267">
    <property type="entry name" value="PBP1_LacI_sugar_binding-like"/>
    <property type="match status" value="1"/>
</dbReference>
<evidence type="ECO:0000259" key="4">
    <source>
        <dbReference type="PROSITE" id="PS50932"/>
    </source>
</evidence>
<proteinExistence type="predicted"/>
<dbReference type="EMBL" id="JBHTEE010000001">
    <property type="protein sequence ID" value="MFC7599511.1"/>
    <property type="molecule type" value="Genomic_DNA"/>
</dbReference>
<gene>
    <name evidence="5" type="ORF">ACFQVD_05250</name>
</gene>
<dbReference type="PANTHER" id="PTHR30146">
    <property type="entry name" value="LACI-RELATED TRANSCRIPTIONAL REPRESSOR"/>
    <property type="match status" value="1"/>
</dbReference>
<feature type="domain" description="HTH lacI-type" evidence="4">
    <location>
        <begin position="3"/>
        <end position="58"/>
    </location>
</feature>
<dbReference type="InterPro" id="IPR010982">
    <property type="entry name" value="Lambda_DNA-bd_dom_sf"/>
</dbReference>
<reference evidence="6" key="1">
    <citation type="journal article" date="2019" name="Int. J. Syst. Evol. Microbiol.">
        <title>The Global Catalogue of Microorganisms (GCM) 10K type strain sequencing project: providing services to taxonomists for standard genome sequencing and annotation.</title>
        <authorList>
            <consortium name="The Broad Institute Genomics Platform"/>
            <consortium name="The Broad Institute Genome Sequencing Center for Infectious Disease"/>
            <person name="Wu L."/>
            <person name="Ma J."/>
        </authorList>
    </citation>
    <scope>NUCLEOTIDE SEQUENCE [LARGE SCALE GENOMIC DNA]</scope>
    <source>
        <strain evidence="6">JCM 10083</strain>
    </source>
</reference>
<dbReference type="SMART" id="SM00354">
    <property type="entry name" value="HTH_LACI"/>
    <property type="match status" value="1"/>
</dbReference>
<evidence type="ECO:0000256" key="1">
    <source>
        <dbReference type="ARBA" id="ARBA00023015"/>
    </source>
</evidence>
<dbReference type="PRINTS" id="PR00036">
    <property type="entry name" value="HTHLACI"/>
</dbReference>
<dbReference type="InterPro" id="IPR000843">
    <property type="entry name" value="HTH_LacI"/>
</dbReference>
<comment type="caution">
    <text evidence="5">The sequence shown here is derived from an EMBL/GenBank/DDBJ whole genome shotgun (WGS) entry which is preliminary data.</text>
</comment>
<organism evidence="5 6">
    <name type="scientific">Streptosporangium amethystogenes subsp. fukuiense</name>
    <dbReference type="NCBI Taxonomy" id="698418"/>
    <lineage>
        <taxon>Bacteria</taxon>
        <taxon>Bacillati</taxon>
        <taxon>Actinomycetota</taxon>
        <taxon>Actinomycetes</taxon>
        <taxon>Streptosporangiales</taxon>
        <taxon>Streptosporangiaceae</taxon>
        <taxon>Streptosporangium</taxon>
    </lineage>
</organism>
<dbReference type="PANTHER" id="PTHR30146:SF153">
    <property type="entry name" value="LACTOSE OPERON REPRESSOR"/>
    <property type="match status" value="1"/>
</dbReference>
<dbReference type="Gene3D" id="1.10.260.40">
    <property type="entry name" value="lambda repressor-like DNA-binding domains"/>
    <property type="match status" value="1"/>
</dbReference>
<dbReference type="Pfam" id="PF00356">
    <property type="entry name" value="LacI"/>
    <property type="match status" value="1"/>
</dbReference>
<dbReference type="Proteomes" id="UP001596514">
    <property type="component" value="Unassembled WGS sequence"/>
</dbReference>
<keyword evidence="6" id="KW-1185">Reference proteome</keyword>
<evidence type="ECO:0000313" key="5">
    <source>
        <dbReference type="EMBL" id="MFC7599511.1"/>
    </source>
</evidence>
<dbReference type="InterPro" id="IPR028082">
    <property type="entry name" value="Peripla_BP_I"/>
</dbReference>
<dbReference type="PROSITE" id="PS00356">
    <property type="entry name" value="HTH_LACI_1"/>
    <property type="match status" value="1"/>
</dbReference>
<evidence type="ECO:0000256" key="3">
    <source>
        <dbReference type="ARBA" id="ARBA00023163"/>
    </source>
</evidence>
<dbReference type="CDD" id="cd01392">
    <property type="entry name" value="HTH_LacI"/>
    <property type="match status" value="1"/>
</dbReference>
<evidence type="ECO:0000256" key="2">
    <source>
        <dbReference type="ARBA" id="ARBA00023125"/>
    </source>
</evidence>
<dbReference type="Gene3D" id="3.40.50.2300">
    <property type="match status" value="2"/>
</dbReference>
<keyword evidence="2 5" id="KW-0238">DNA-binding</keyword>
<dbReference type="Pfam" id="PF13377">
    <property type="entry name" value="Peripla_BP_3"/>
    <property type="match status" value="1"/>
</dbReference>
<evidence type="ECO:0000313" key="6">
    <source>
        <dbReference type="Proteomes" id="UP001596514"/>
    </source>
</evidence>
<dbReference type="GO" id="GO:0003677">
    <property type="term" value="F:DNA binding"/>
    <property type="evidence" value="ECO:0007669"/>
    <property type="project" value="UniProtKB-KW"/>
</dbReference>
<dbReference type="InterPro" id="IPR046335">
    <property type="entry name" value="LacI/GalR-like_sensor"/>
</dbReference>
<protein>
    <submittedName>
        <fullName evidence="5">LacI family DNA-binding transcriptional regulator</fullName>
    </submittedName>
</protein>
<keyword evidence="1" id="KW-0805">Transcription regulation</keyword>
<dbReference type="SUPFAM" id="SSF47413">
    <property type="entry name" value="lambda repressor-like DNA-binding domains"/>
    <property type="match status" value="1"/>
</dbReference>
<dbReference type="RefSeq" id="WP_343966088.1">
    <property type="nucleotide sequence ID" value="NZ_BAAAGK010000037.1"/>
</dbReference>
<dbReference type="PROSITE" id="PS50932">
    <property type="entry name" value="HTH_LACI_2"/>
    <property type="match status" value="1"/>
</dbReference>
<keyword evidence="3" id="KW-0804">Transcription</keyword>